<dbReference type="SUPFAM" id="SSF46689">
    <property type="entry name" value="Homeodomain-like"/>
    <property type="match status" value="1"/>
</dbReference>
<accession>A0ABQ9HCP6</accession>
<dbReference type="Gene3D" id="1.10.10.60">
    <property type="entry name" value="Homeodomain-like"/>
    <property type="match status" value="1"/>
</dbReference>
<dbReference type="EMBL" id="JARBHB010000006">
    <property type="protein sequence ID" value="KAJ8882010.1"/>
    <property type="molecule type" value="Genomic_DNA"/>
</dbReference>
<sequence length="171" mass="19785">MGKKCQIIREKWNTEYIQNAIKNVKSGLSIAAASRPYKIPRRTLRNWLKREDTTPKRKLTLGFGLTRNHICSFAFQICDEKGIPHPFSNNKTGKDWFYVFMRRNNDIVLWQAHEAKLIFTISPTLFTMSMRADYTTHGDKGETETVVACTNATGTNWIPLMISYKGKYSKK</sequence>
<reference evidence="3 4" key="1">
    <citation type="submission" date="2023-02" db="EMBL/GenBank/DDBJ databases">
        <title>LHISI_Scaffold_Assembly.</title>
        <authorList>
            <person name="Stuart O.P."/>
            <person name="Cleave R."/>
            <person name="Magrath M.J.L."/>
            <person name="Mikheyev A.S."/>
        </authorList>
    </citation>
    <scope>NUCLEOTIDE SEQUENCE [LARGE SCALE GENOMIC DNA]</scope>
    <source>
        <strain evidence="3">Daus_M_001</strain>
        <tissue evidence="3">Leg muscle</tissue>
    </source>
</reference>
<comment type="caution">
    <text evidence="3">The sequence shown here is derived from an EMBL/GenBank/DDBJ whole genome shotgun (WGS) entry which is preliminary data.</text>
</comment>
<dbReference type="Proteomes" id="UP001159363">
    <property type="component" value="Chromosome 5"/>
</dbReference>
<name>A0ABQ9HCP6_9NEOP</name>
<protein>
    <recommendedName>
        <fullName evidence="2">HTH psq-type domain-containing protein</fullName>
    </recommendedName>
</protein>
<keyword evidence="4" id="KW-1185">Reference proteome</keyword>
<evidence type="ECO:0000313" key="3">
    <source>
        <dbReference type="EMBL" id="KAJ8882010.1"/>
    </source>
</evidence>
<proteinExistence type="predicted"/>
<evidence type="ECO:0000313" key="4">
    <source>
        <dbReference type="Proteomes" id="UP001159363"/>
    </source>
</evidence>
<comment type="subcellular location">
    <subcellularLocation>
        <location evidence="1">Nucleus</location>
    </subcellularLocation>
</comment>
<dbReference type="InterPro" id="IPR009057">
    <property type="entry name" value="Homeodomain-like_sf"/>
</dbReference>
<organism evidence="3 4">
    <name type="scientific">Dryococelus australis</name>
    <dbReference type="NCBI Taxonomy" id="614101"/>
    <lineage>
        <taxon>Eukaryota</taxon>
        <taxon>Metazoa</taxon>
        <taxon>Ecdysozoa</taxon>
        <taxon>Arthropoda</taxon>
        <taxon>Hexapoda</taxon>
        <taxon>Insecta</taxon>
        <taxon>Pterygota</taxon>
        <taxon>Neoptera</taxon>
        <taxon>Polyneoptera</taxon>
        <taxon>Phasmatodea</taxon>
        <taxon>Verophasmatodea</taxon>
        <taxon>Anareolatae</taxon>
        <taxon>Phasmatidae</taxon>
        <taxon>Eurycanthinae</taxon>
        <taxon>Dryococelus</taxon>
    </lineage>
</organism>
<dbReference type="Pfam" id="PF05225">
    <property type="entry name" value="HTH_psq"/>
    <property type="match status" value="1"/>
</dbReference>
<evidence type="ECO:0000256" key="1">
    <source>
        <dbReference type="ARBA" id="ARBA00004123"/>
    </source>
</evidence>
<gene>
    <name evidence="3" type="ORF">PR048_018498</name>
</gene>
<evidence type="ECO:0000259" key="2">
    <source>
        <dbReference type="Pfam" id="PF05225"/>
    </source>
</evidence>
<feature type="domain" description="HTH psq-type" evidence="2">
    <location>
        <begin position="17"/>
        <end position="50"/>
    </location>
</feature>
<dbReference type="InterPro" id="IPR007889">
    <property type="entry name" value="HTH_Psq"/>
</dbReference>